<keyword evidence="1" id="KW-0812">Transmembrane</keyword>
<dbReference type="Proteomes" id="UP000321947">
    <property type="component" value="Unassembled WGS sequence"/>
</dbReference>
<keyword evidence="1" id="KW-1133">Transmembrane helix</keyword>
<comment type="caution">
    <text evidence="2">The sequence shown here is derived from an EMBL/GenBank/DDBJ whole genome shotgun (WGS) entry which is preliminary data.</text>
</comment>
<proteinExistence type="predicted"/>
<evidence type="ECO:0000313" key="3">
    <source>
        <dbReference type="Proteomes" id="UP000321947"/>
    </source>
</evidence>
<gene>
    <name evidence="2" type="ORF">E5676_scaffold105G00370</name>
</gene>
<dbReference type="EMBL" id="SSTD01013124">
    <property type="protein sequence ID" value="TYK07636.1"/>
    <property type="molecule type" value="Genomic_DNA"/>
</dbReference>
<accession>A0A5D3CBA0</accession>
<name>A0A5D3CBA0_CUCMM</name>
<reference evidence="2 3" key="1">
    <citation type="submission" date="2019-08" db="EMBL/GenBank/DDBJ databases">
        <title>Draft genome sequences of two oriental melons (Cucumis melo L. var makuwa).</title>
        <authorList>
            <person name="Kwon S.-Y."/>
        </authorList>
    </citation>
    <scope>NUCLEOTIDE SEQUENCE [LARGE SCALE GENOMIC DNA]</scope>
    <source>
        <strain evidence="3">cv. Chang Bougi</strain>
        <tissue evidence="2">Leaf</tissue>
    </source>
</reference>
<sequence>MSSQKGYSGIALTIVLASWASLTPMLQLERECWKLRVSGVFIAPRGGDIEVDAHTAKRMRRSSSDALQDMVGGDELSLYGSAANNTESAQVLSSTM</sequence>
<keyword evidence="1" id="KW-0472">Membrane</keyword>
<protein>
    <submittedName>
        <fullName evidence="2">Cleavage and polyadenylation specificity factor subunit 1 isoform X3</fullName>
    </submittedName>
</protein>
<feature type="transmembrane region" description="Helical" evidence="1">
    <location>
        <begin position="6"/>
        <end position="26"/>
    </location>
</feature>
<organism evidence="2 3">
    <name type="scientific">Cucumis melo var. makuwa</name>
    <name type="common">Oriental melon</name>
    <dbReference type="NCBI Taxonomy" id="1194695"/>
    <lineage>
        <taxon>Eukaryota</taxon>
        <taxon>Viridiplantae</taxon>
        <taxon>Streptophyta</taxon>
        <taxon>Embryophyta</taxon>
        <taxon>Tracheophyta</taxon>
        <taxon>Spermatophyta</taxon>
        <taxon>Magnoliopsida</taxon>
        <taxon>eudicotyledons</taxon>
        <taxon>Gunneridae</taxon>
        <taxon>Pentapetalae</taxon>
        <taxon>rosids</taxon>
        <taxon>fabids</taxon>
        <taxon>Cucurbitales</taxon>
        <taxon>Cucurbitaceae</taxon>
        <taxon>Benincaseae</taxon>
        <taxon>Cucumis</taxon>
    </lineage>
</organism>
<evidence type="ECO:0000256" key="1">
    <source>
        <dbReference type="SAM" id="Phobius"/>
    </source>
</evidence>
<evidence type="ECO:0000313" key="2">
    <source>
        <dbReference type="EMBL" id="TYK07636.1"/>
    </source>
</evidence>
<dbReference type="AlphaFoldDB" id="A0A5D3CBA0"/>